<evidence type="ECO:0000313" key="9">
    <source>
        <dbReference type="Proteomes" id="UP000030671"/>
    </source>
</evidence>
<keyword evidence="2 5" id="KW-0547">Nucleotide-binding</keyword>
<name>W4JQ02_HETIT</name>
<evidence type="ECO:0000256" key="2">
    <source>
        <dbReference type="ARBA" id="ARBA00022741"/>
    </source>
</evidence>
<dbReference type="PRINTS" id="PR00318">
    <property type="entry name" value="GPROTEINA"/>
</dbReference>
<dbReference type="PANTHER" id="PTHR10218">
    <property type="entry name" value="GTP-BINDING PROTEIN ALPHA SUBUNIT"/>
    <property type="match status" value="1"/>
</dbReference>
<feature type="compositionally biased region" description="Polar residues" evidence="7">
    <location>
        <begin position="143"/>
        <end position="154"/>
    </location>
</feature>
<dbReference type="InterPro" id="IPR027417">
    <property type="entry name" value="P-loop_NTPase"/>
</dbReference>
<dbReference type="eggNOG" id="KOG0082">
    <property type="taxonomic scope" value="Eukaryota"/>
</dbReference>
<dbReference type="Gene3D" id="3.40.50.300">
    <property type="entry name" value="P-loop containing nucleotide triphosphate hydrolases"/>
    <property type="match status" value="1"/>
</dbReference>
<dbReference type="GO" id="GO:0046872">
    <property type="term" value="F:metal ion binding"/>
    <property type="evidence" value="ECO:0007669"/>
    <property type="project" value="UniProtKB-KW"/>
</dbReference>
<dbReference type="InParanoid" id="W4JQ02"/>
<dbReference type="GO" id="GO:0003924">
    <property type="term" value="F:GTPase activity"/>
    <property type="evidence" value="ECO:0007669"/>
    <property type="project" value="InterPro"/>
</dbReference>
<evidence type="ECO:0000256" key="7">
    <source>
        <dbReference type="SAM" id="MobiDB-lite"/>
    </source>
</evidence>
<dbReference type="KEGG" id="hir:HETIRDRAFT_106332"/>
<evidence type="ECO:0000256" key="4">
    <source>
        <dbReference type="ARBA" id="ARBA00023224"/>
    </source>
</evidence>
<evidence type="ECO:0000256" key="5">
    <source>
        <dbReference type="PIRSR" id="PIRSR601019-1"/>
    </source>
</evidence>
<dbReference type="SMART" id="SM00275">
    <property type="entry name" value="G_alpha"/>
    <property type="match status" value="1"/>
</dbReference>
<dbReference type="RefSeq" id="XP_009551913.1">
    <property type="nucleotide sequence ID" value="XM_009553618.1"/>
</dbReference>
<feature type="region of interest" description="Disordered" evidence="7">
    <location>
        <begin position="1"/>
        <end position="21"/>
    </location>
</feature>
<organism evidence="8 9">
    <name type="scientific">Heterobasidion irregulare (strain TC 32-1)</name>
    <dbReference type="NCBI Taxonomy" id="747525"/>
    <lineage>
        <taxon>Eukaryota</taxon>
        <taxon>Fungi</taxon>
        <taxon>Dikarya</taxon>
        <taxon>Basidiomycota</taxon>
        <taxon>Agaricomycotina</taxon>
        <taxon>Agaricomycetes</taxon>
        <taxon>Russulales</taxon>
        <taxon>Bondarzewiaceae</taxon>
        <taxon>Heterobasidion</taxon>
        <taxon>Heterobasidion annosum species complex</taxon>
    </lineage>
</organism>
<gene>
    <name evidence="8" type="ORF">HETIRDRAFT_106332</name>
</gene>
<dbReference type="STRING" id="747525.W4JQ02"/>
<dbReference type="InterPro" id="IPR001019">
    <property type="entry name" value="Gprotein_alpha_su"/>
</dbReference>
<evidence type="ECO:0000256" key="1">
    <source>
        <dbReference type="ARBA" id="ARBA00022723"/>
    </source>
</evidence>
<dbReference type="GeneID" id="20666153"/>
<keyword evidence="9" id="KW-1185">Reference proteome</keyword>
<dbReference type="FunFam" id="3.40.50.300:FF:000692">
    <property type="entry name" value="Guanine nucleotide-binding protein subunit alpha"/>
    <property type="match status" value="1"/>
</dbReference>
<dbReference type="GO" id="GO:0005737">
    <property type="term" value="C:cytoplasm"/>
    <property type="evidence" value="ECO:0007669"/>
    <property type="project" value="TreeGrafter"/>
</dbReference>
<keyword evidence="6" id="KW-0460">Magnesium</keyword>
<dbReference type="GO" id="GO:0031683">
    <property type="term" value="F:G-protein beta/gamma-subunit complex binding"/>
    <property type="evidence" value="ECO:0007669"/>
    <property type="project" value="InterPro"/>
</dbReference>
<dbReference type="EMBL" id="KI925465">
    <property type="protein sequence ID" value="ETW75647.1"/>
    <property type="molecule type" value="Genomic_DNA"/>
</dbReference>
<dbReference type="HOGENOM" id="CLU_014184_1_1_1"/>
<dbReference type="PROSITE" id="PS51882">
    <property type="entry name" value="G_ALPHA"/>
    <property type="match status" value="1"/>
</dbReference>
<dbReference type="Proteomes" id="UP000030671">
    <property type="component" value="Unassembled WGS sequence"/>
</dbReference>
<sequence>MLHSDIDPLSIAWAPPMNESPQEKAERLQREADAQRVSDAIDESLRAERAAMKKSRIVKILLLGQSKSTTLKNLQMAYAPEAWAKQRASWRSIIQLNLVHSINTILDIISLSHTPTTRAASPFTSPHPSIYSRLDPEEDGSGIRNNSRSETPTQLTDKHMLLRLRLGPLRSVENDLRCHLGATLSDIESVEVEAEQWATPFETPMPDSETKNGSERRRLREFFIRAQGSQHSGTDDIPEKKPRGRGVRSVTDEATDIIAECADDMKALWEDDTVRVMLESSGVLLWQGSGFFLDSIDRITSRSYSPSDRDIVRARLRTIGVQEHHLVLERDTAPISEDKDRRKSKEGSAWSKEIREWVIYDVGGSRTSRNAWLPYFTDLTAIIFLAPLSCFDEMLVEDPKVNRLEDSFQLWTAVVSSKLLAKVMVILFMNKCDLLDRKLKAGIKLNAHLVTYGDRSNSSGTAVKYLRSTFKSLMADNSPSPRPFYGYPTSVVDTEETALVLQSVYDCILRAHLKKADFV</sequence>
<feature type="region of interest" description="Disordered" evidence="7">
    <location>
        <begin position="116"/>
        <end position="154"/>
    </location>
</feature>
<evidence type="ECO:0000256" key="6">
    <source>
        <dbReference type="PIRSR" id="PIRSR601019-2"/>
    </source>
</evidence>
<proteinExistence type="predicted"/>
<protein>
    <recommendedName>
        <fullName evidence="10">G-alpha-domain-containing protein</fullName>
    </recommendedName>
</protein>
<dbReference type="AlphaFoldDB" id="W4JQ02"/>
<feature type="binding site" evidence="5">
    <location>
        <begin position="430"/>
        <end position="433"/>
    </location>
    <ligand>
        <name>GTP</name>
        <dbReference type="ChEBI" id="CHEBI:37565"/>
    </ligand>
</feature>
<feature type="binding site" evidence="6">
    <location>
        <position position="318"/>
    </location>
    <ligand>
        <name>Mg(2+)</name>
        <dbReference type="ChEBI" id="CHEBI:18420"/>
    </ligand>
</feature>
<reference evidence="8 9" key="1">
    <citation type="journal article" date="2012" name="New Phytol.">
        <title>Insight into trade-off between wood decay and parasitism from the genome of a fungal forest pathogen.</title>
        <authorList>
            <person name="Olson A."/>
            <person name="Aerts A."/>
            <person name="Asiegbu F."/>
            <person name="Belbahri L."/>
            <person name="Bouzid O."/>
            <person name="Broberg A."/>
            <person name="Canback B."/>
            <person name="Coutinho P.M."/>
            <person name="Cullen D."/>
            <person name="Dalman K."/>
            <person name="Deflorio G."/>
            <person name="van Diepen L.T."/>
            <person name="Dunand C."/>
            <person name="Duplessis S."/>
            <person name="Durling M."/>
            <person name="Gonthier P."/>
            <person name="Grimwood J."/>
            <person name="Fossdal C.G."/>
            <person name="Hansson D."/>
            <person name="Henrissat B."/>
            <person name="Hietala A."/>
            <person name="Himmelstrand K."/>
            <person name="Hoffmeister D."/>
            <person name="Hogberg N."/>
            <person name="James T.Y."/>
            <person name="Karlsson M."/>
            <person name="Kohler A."/>
            <person name="Kues U."/>
            <person name="Lee Y.H."/>
            <person name="Lin Y.C."/>
            <person name="Lind M."/>
            <person name="Lindquist E."/>
            <person name="Lombard V."/>
            <person name="Lucas S."/>
            <person name="Lunden K."/>
            <person name="Morin E."/>
            <person name="Murat C."/>
            <person name="Park J."/>
            <person name="Raffaello T."/>
            <person name="Rouze P."/>
            <person name="Salamov A."/>
            <person name="Schmutz J."/>
            <person name="Solheim H."/>
            <person name="Stahlberg J."/>
            <person name="Velez H."/>
            <person name="de Vries R.P."/>
            <person name="Wiebenga A."/>
            <person name="Woodward S."/>
            <person name="Yakovlev I."/>
            <person name="Garbelotto M."/>
            <person name="Martin F."/>
            <person name="Grigoriev I.V."/>
            <person name="Stenlid J."/>
        </authorList>
    </citation>
    <scope>NUCLEOTIDE SEQUENCE [LARGE SCALE GENOMIC DNA]</scope>
    <source>
        <strain evidence="8 9">TC 32-1</strain>
    </source>
</reference>
<dbReference type="OrthoDB" id="5817230at2759"/>
<evidence type="ECO:0000256" key="3">
    <source>
        <dbReference type="ARBA" id="ARBA00023134"/>
    </source>
</evidence>
<dbReference type="InterPro" id="IPR011025">
    <property type="entry name" value="GproteinA_insert"/>
</dbReference>
<dbReference type="GO" id="GO:0005834">
    <property type="term" value="C:heterotrimeric G-protein complex"/>
    <property type="evidence" value="ECO:0007669"/>
    <property type="project" value="TreeGrafter"/>
</dbReference>
<dbReference type="SUPFAM" id="SSF47895">
    <property type="entry name" value="Transducin (alpha subunit), insertion domain"/>
    <property type="match status" value="1"/>
</dbReference>
<accession>W4JQ02</accession>
<dbReference type="SUPFAM" id="SSF52540">
    <property type="entry name" value="P-loop containing nucleoside triphosphate hydrolases"/>
    <property type="match status" value="1"/>
</dbReference>
<dbReference type="Pfam" id="PF00503">
    <property type="entry name" value="G-alpha"/>
    <property type="match status" value="1"/>
</dbReference>
<feature type="compositionally biased region" description="Polar residues" evidence="7">
    <location>
        <begin position="116"/>
        <end position="127"/>
    </location>
</feature>
<dbReference type="PANTHER" id="PTHR10218:SF360">
    <property type="entry name" value="GUANINE NUCLEOTIDE-BINDING PROTEIN SUBUNIT ALPHA HOMOLOG"/>
    <property type="match status" value="1"/>
</dbReference>
<dbReference type="GO" id="GO:0001664">
    <property type="term" value="F:G protein-coupled receptor binding"/>
    <property type="evidence" value="ECO:0007669"/>
    <property type="project" value="TreeGrafter"/>
</dbReference>
<keyword evidence="1 6" id="KW-0479">Metal-binding</keyword>
<keyword evidence="4" id="KW-0807">Transducer</keyword>
<evidence type="ECO:0008006" key="10">
    <source>
        <dbReference type="Google" id="ProtNLM"/>
    </source>
</evidence>
<evidence type="ECO:0000313" key="8">
    <source>
        <dbReference type="EMBL" id="ETW75647.1"/>
    </source>
</evidence>
<dbReference type="GO" id="GO:0007188">
    <property type="term" value="P:adenylate cyclase-modulating G protein-coupled receptor signaling pathway"/>
    <property type="evidence" value="ECO:0007669"/>
    <property type="project" value="TreeGrafter"/>
</dbReference>
<keyword evidence="3 5" id="KW-0342">GTP-binding</keyword>
<dbReference type="GO" id="GO:0005525">
    <property type="term" value="F:GTP binding"/>
    <property type="evidence" value="ECO:0007669"/>
    <property type="project" value="UniProtKB-KW"/>
</dbReference>
<feature type="region of interest" description="Disordered" evidence="7">
    <location>
        <begin position="228"/>
        <end position="250"/>
    </location>
</feature>